<dbReference type="InterPro" id="IPR018461">
    <property type="entry name" value="Na/H_Antiport_NhaC-like_C"/>
</dbReference>
<proteinExistence type="predicted"/>
<evidence type="ECO:0000256" key="3">
    <source>
        <dbReference type="ARBA" id="ARBA00022692"/>
    </source>
</evidence>
<sequence length="517" mass="55595">MHGSFASIVPFLVIIPVALLTKQVILGLALGLFVGCYIEHPRPLEGLEAAIAYIGREAGLSGNMNLILFLYLFGSFVGLLRVSGGVKGFSRWMAGRIHSPRGAFVFTWLSSLFTFMAPDFRILTVAPIVSRVFERFRIRKEQVAFTIDVTATPLCAIVPIGTAFVAYMVGLMHTSVHHARYASPYALFLATIPYNFFAWAMLLMGVFLTFFRFSSATSPSRAPAHHAEAHADRGRAPSAVPRLAYERRSAFALETGSVAFPQDAAVQRSMRRREASDEEIPDPVEALAQRAHPSALHLVLPLAVLLGCTLAFTVLSGYKAGRSLAQAFVQANAAQAMLEALVLTVVVMAVLYAVRGTSLNRIMIGFLQGGNEMMPVIVLLALIWAVSAVASDLGFAQFCQREIVQYVPKSLILPALFVFGCAISYVLGSSFGTWAILMPLAFSLAQGGAGSLALAAGAVFASGTFGGFVSPLSDNTVAMATVMKVPVMDYANYKLKTALLPVAVCTVAYFLLGAWAR</sequence>
<keyword evidence="4 6" id="KW-1133">Transmembrane helix</keyword>
<gene>
    <name evidence="8" type="ORF">SAMN05421799_101418</name>
</gene>
<reference evidence="9" key="1">
    <citation type="submission" date="2017-01" db="EMBL/GenBank/DDBJ databases">
        <authorList>
            <person name="Varghese N."/>
            <person name="Submissions S."/>
        </authorList>
    </citation>
    <scope>NUCLEOTIDE SEQUENCE [LARGE SCALE GENOMIC DNA]</scope>
    <source>
        <strain evidence="9">DSM 16176</strain>
    </source>
</reference>
<organism evidence="8 9">
    <name type="scientific">Alicyclobacillus vulcanalis</name>
    <dbReference type="NCBI Taxonomy" id="252246"/>
    <lineage>
        <taxon>Bacteria</taxon>
        <taxon>Bacillati</taxon>
        <taxon>Bacillota</taxon>
        <taxon>Bacilli</taxon>
        <taxon>Bacillales</taxon>
        <taxon>Alicyclobacillaceae</taxon>
        <taxon>Alicyclobacillus</taxon>
    </lineage>
</organism>
<feature type="transmembrane region" description="Helical" evidence="6">
    <location>
        <begin position="103"/>
        <end position="123"/>
    </location>
</feature>
<dbReference type="PANTHER" id="PTHR43478:SF1">
    <property type="entry name" value="NA+_H+ ANTIPORTER NHAC-LIKE C-TERMINAL DOMAIN-CONTAINING PROTEIN"/>
    <property type="match status" value="1"/>
</dbReference>
<feature type="transmembrane region" description="Helical" evidence="6">
    <location>
        <begin position="295"/>
        <end position="316"/>
    </location>
</feature>
<keyword evidence="9" id="KW-1185">Reference proteome</keyword>
<feature type="transmembrane region" description="Helical" evidence="6">
    <location>
        <begin position="411"/>
        <end position="437"/>
    </location>
</feature>
<feature type="transmembrane region" description="Helical" evidence="6">
    <location>
        <begin position="449"/>
        <end position="469"/>
    </location>
</feature>
<keyword evidence="3 6" id="KW-0812">Transmembrane</keyword>
<evidence type="ECO:0000313" key="9">
    <source>
        <dbReference type="Proteomes" id="UP000186156"/>
    </source>
</evidence>
<dbReference type="GO" id="GO:0005886">
    <property type="term" value="C:plasma membrane"/>
    <property type="evidence" value="ECO:0007669"/>
    <property type="project" value="UniProtKB-SubCell"/>
</dbReference>
<keyword evidence="5 6" id="KW-0472">Membrane</keyword>
<feature type="transmembrane region" description="Helical" evidence="6">
    <location>
        <begin position="12"/>
        <end position="38"/>
    </location>
</feature>
<dbReference type="Proteomes" id="UP000186156">
    <property type="component" value="Unassembled WGS sequence"/>
</dbReference>
<dbReference type="PANTHER" id="PTHR43478">
    <property type="entry name" value="NA+/H+ ANTIPORTER-RELATED"/>
    <property type="match status" value="1"/>
</dbReference>
<dbReference type="RefSeq" id="WP_076344536.1">
    <property type="nucleotide sequence ID" value="NZ_FTOO01000001.1"/>
</dbReference>
<feature type="transmembrane region" description="Helical" evidence="6">
    <location>
        <begin position="143"/>
        <end position="167"/>
    </location>
</feature>
<feature type="transmembrane region" description="Helical" evidence="6">
    <location>
        <begin position="66"/>
        <end position="83"/>
    </location>
</feature>
<protein>
    <submittedName>
        <fullName evidence="8">Transporter, NhaC family</fullName>
    </submittedName>
</protein>
<feature type="domain" description="Na+/H+ antiporter NhaC-like C-terminal" evidence="7">
    <location>
        <begin position="294"/>
        <end position="511"/>
    </location>
</feature>
<feature type="transmembrane region" description="Helical" evidence="6">
    <location>
        <begin position="374"/>
        <end position="391"/>
    </location>
</feature>
<evidence type="ECO:0000313" key="8">
    <source>
        <dbReference type="EMBL" id="SIS58100.1"/>
    </source>
</evidence>
<dbReference type="OrthoDB" id="9762978at2"/>
<comment type="subcellular location">
    <subcellularLocation>
        <location evidence="1">Cell membrane</location>
        <topology evidence="1">Multi-pass membrane protein</topology>
    </subcellularLocation>
</comment>
<name>A0A1N7K982_9BACL</name>
<feature type="transmembrane region" description="Helical" evidence="6">
    <location>
        <begin position="187"/>
        <end position="211"/>
    </location>
</feature>
<evidence type="ECO:0000256" key="5">
    <source>
        <dbReference type="ARBA" id="ARBA00023136"/>
    </source>
</evidence>
<evidence type="ECO:0000259" key="7">
    <source>
        <dbReference type="Pfam" id="PF03553"/>
    </source>
</evidence>
<dbReference type="AlphaFoldDB" id="A0A1N7K982"/>
<feature type="transmembrane region" description="Helical" evidence="6">
    <location>
        <begin position="498"/>
        <end position="516"/>
    </location>
</feature>
<dbReference type="Pfam" id="PF03553">
    <property type="entry name" value="Na_H_antiporter"/>
    <property type="match status" value="1"/>
</dbReference>
<dbReference type="EMBL" id="FTOO01000001">
    <property type="protein sequence ID" value="SIS58100.1"/>
    <property type="molecule type" value="Genomic_DNA"/>
</dbReference>
<evidence type="ECO:0000256" key="6">
    <source>
        <dbReference type="SAM" id="Phobius"/>
    </source>
</evidence>
<evidence type="ECO:0000256" key="2">
    <source>
        <dbReference type="ARBA" id="ARBA00022475"/>
    </source>
</evidence>
<evidence type="ECO:0000256" key="4">
    <source>
        <dbReference type="ARBA" id="ARBA00022989"/>
    </source>
</evidence>
<keyword evidence="2" id="KW-1003">Cell membrane</keyword>
<dbReference type="STRING" id="252246.SAMN05421799_101418"/>
<evidence type="ECO:0000256" key="1">
    <source>
        <dbReference type="ARBA" id="ARBA00004651"/>
    </source>
</evidence>
<accession>A0A1N7K982</accession>
<feature type="transmembrane region" description="Helical" evidence="6">
    <location>
        <begin position="336"/>
        <end position="354"/>
    </location>
</feature>